<dbReference type="InterPro" id="IPR001304">
    <property type="entry name" value="C-type_lectin-like"/>
</dbReference>
<evidence type="ECO:0000256" key="11">
    <source>
        <dbReference type="SAM" id="Phobius"/>
    </source>
</evidence>
<dbReference type="PANTHER" id="PTHR24251">
    <property type="entry name" value="OVOCHYMASE-RELATED"/>
    <property type="match status" value="1"/>
</dbReference>
<proteinExistence type="predicted"/>
<evidence type="ECO:0000259" key="13">
    <source>
        <dbReference type="PROSITE" id="PS50041"/>
    </source>
</evidence>
<dbReference type="Proteomes" id="UP000694865">
    <property type="component" value="Unplaced"/>
</dbReference>
<dbReference type="PROSITE" id="PS50262">
    <property type="entry name" value="G_PROTEIN_RECEP_F1_2"/>
    <property type="match status" value="1"/>
</dbReference>
<dbReference type="InterPro" id="IPR003591">
    <property type="entry name" value="Leu-rich_rpt_typical-subtyp"/>
</dbReference>
<evidence type="ECO:0000256" key="10">
    <source>
        <dbReference type="SAM" id="MobiDB-lite"/>
    </source>
</evidence>
<dbReference type="Pfam" id="PF00431">
    <property type="entry name" value="CUB"/>
    <property type="match status" value="6"/>
</dbReference>
<dbReference type="InterPro" id="IPR035914">
    <property type="entry name" value="Sperma_CUB_dom_sf"/>
</dbReference>
<evidence type="ECO:0000256" key="4">
    <source>
        <dbReference type="ARBA" id="ARBA00022737"/>
    </source>
</evidence>
<feature type="domain" description="CUB" evidence="12">
    <location>
        <begin position="71"/>
        <end position="194"/>
    </location>
</feature>
<dbReference type="InterPro" id="IPR016186">
    <property type="entry name" value="C-type_lectin-like/link_sf"/>
</dbReference>
<dbReference type="Pfam" id="PF13855">
    <property type="entry name" value="LRR_8"/>
    <property type="match status" value="1"/>
</dbReference>
<feature type="disulfide bond" evidence="9">
    <location>
        <begin position="1684"/>
        <end position="1702"/>
    </location>
</feature>
<dbReference type="SMART" id="SM00042">
    <property type="entry name" value="CUB"/>
    <property type="match status" value="7"/>
</dbReference>
<dbReference type="InterPro" id="IPR017452">
    <property type="entry name" value="GPCR_Rhodpsn_7TM"/>
</dbReference>
<dbReference type="InterPro" id="IPR000742">
    <property type="entry name" value="EGF"/>
</dbReference>
<dbReference type="Pfam" id="PF00057">
    <property type="entry name" value="Ldl_recept_a"/>
    <property type="match status" value="3"/>
</dbReference>
<dbReference type="InterPro" id="IPR000276">
    <property type="entry name" value="GPCR_Rhodpsn"/>
</dbReference>
<feature type="disulfide bond" evidence="9">
    <location>
        <begin position="1827"/>
        <end position="1842"/>
    </location>
</feature>
<dbReference type="SUPFAM" id="SSF81321">
    <property type="entry name" value="Family A G protein-coupled receptor-like"/>
    <property type="match status" value="1"/>
</dbReference>
<dbReference type="Pfam" id="PF00001">
    <property type="entry name" value="7tm_1"/>
    <property type="match status" value="1"/>
</dbReference>
<evidence type="ECO:0000313" key="16">
    <source>
        <dbReference type="RefSeq" id="XP_006821766.1"/>
    </source>
</evidence>
<feature type="domain" description="CUB" evidence="12">
    <location>
        <begin position="492"/>
        <end position="613"/>
    </location>
</feature>
<evidence type="ECO:0000259" key="12">
    <source>
        <dbReference type="PROSITE" id="PS01180"/>
    </source>
</evidence>
<dbReference type="GeneID" id="102805134"/>
<keyword evidence="4" id="KW-0677">Repeat</keyword>
<keyword evidence="2" id="KW-0433">Leucine-rich repeat</keyword>
<dbReference type="SUPFAM" id="SSF52058">
    <property type="entry name" value="L domain-like"/>
    <property type="match status" value="1"/>
</dbReference>
<feature type="transmembrane region" description="Helical" evidence="11">
    <location>
        <begin position="2254"/>
        <end position="2277"/>
    </location>
</feature>
<dbReference type="PROSITE" id="PS50068">
    <property type="entry name" value="LDLRA_2"/>
    <property type="match status" value="5"/>
</dbReference>
<feature type="region of interest" description="Disordered" evidence="10">
    <location>
        <begin position="1"/>
        <end position="28"/>
    </location>
</feature>
<gene>
    <name evidence="16" type="primary">LOC102805134</name>
</gene>
<dbReference type="PRINTS" id="PR00261">
    <property type="entry name" value="LDLRECEPTOR"/>
</dbReference>
<evidence type="ECO:0000256" key="3">
    <source>
        <dbReference type="ARBA" id="ARBA00022692"/>
    </source>
</evidence>
<dbReference type="Gene3D" id="4.10.400.10">
    <property type="entry name" value="Low-density Lipoprotein Receptor"/>
    <property type="match status" value="3"/>
</dbReference>
<reference evidence="16" key="1">
    <citation type="submission" date="2025-08" db="UniProtKB">
        <authorList>
            <consortium name="RefSeq"/>
        </authorList>
    </citation>
    <scope>IDENTIFICATION</scope>
    <source>
        <tissue evidence="16">Testes</tissue>
    </source>
</reference>
<dbReference type="InterPro" id="IPR016187">
    <property type="entry name" value="CTDL_fold"/>
</dbReference>
<comment type="subcellular location">
    <subcellularLocation>
        <location evidence="1">Membrane</location>
    </subcellularLocation>
</comment>
<dbReference type="InterPro" id="IPR000859">
    <property type="entry name" value="CUB_dom"/>
</dbReference>
<feature type="domain" description="CUB" evidence="12">
    <location>
        <begin position="620"/>
        <end position="736"/>
    </location>
</feature>
<dbReference type="PROSITE" id="PS01180">
    <property type="entry name" value="CUB"/>
    <property type="match status" value="7"/>
</dbReference>
<protein>
    <submittedName>
        <fullName evidence="16">Uncharacterized protein LOC102805134</fullName>
    </submittedName>
</protein>
<dbReference type="SMART" id="SM00181">
    <property type="entry name" value="EGF"/>
    <property type="match status" value="1"/>
</dbReference>
<dbReference type="InterPro" id="IPR036055">
    <property type="entry name" value="LDL_receptor-like_sf"/>
</dbReference>
<feature type="transmembrane region" description="Helical" evidence="11">
    <location>
        <begin position="2169"/>
        <end position="2189"/>
    </location>
</feature>
<dbReference type="InterPro" id="IPR023415">
    <property type="entry name" value="LDLR_class-A_CS"/>
</dbReference>
<dbReference type="SUPFAM" id="SSF49854">
    <property type="entry name" value="Spermadhesin, CUB domain"/>
    <property type="match status" value="7"/>
</dbReference>
<feature type="disulfide bond" evidence="9">
    <location>
        <begin position="1645"/>
        <end position="1663"/>
    </location>
</feature>
<dbReference type="RefSeq" id="XP_006821766.1">
    <property type="nucleotide sequence ID" value="XM_006821703.1"/>
</dbReference>
<evidence type="ECO:0000256" key="9">
    <source>
        <dbReference type="PROSITE-ProRule" id="PRU00124"/>
    </source>
</evidence>
<dbReference type="SUPFAM" id="SSF57424">
    <property type="entry name" value="LDL receptor-like module"/>
    <property type="match status" value="3"/>
</dbReference>
<feature type="disulfide bond" evidence="9">
    <location>
        <begin position="1776"/>
        <end position="1794"/>
    </location>
</feature>
<dbReference type="SMART" id="SM00369">
    <property type="entry name" value="LRR_TYP"/>
    <property type="match status" value="4"/>
</dbReference>
<feature type="disulfide bond" evidence="9">
    <location>
        <begin position="1606"/>
        <end position="1624"/>
    </location>
</feature>
<dbReference type="SMART" id="SM00192">
    <property type="entry name" value="LDLa"/>
    <property type="match status" value="5"/>
</dbReference>
<keyword evidence="3 11" id="KW-0812">Transmembrane</keyword>
<feature type="disulfide bond" evidence="9">
    <location>
        <begin position="1808"/>
        <end position="1820"/>
    </location>
</feature>
<dbReference type="Gene3D" id="1.20.1070.10">
    <property type="entry name" value="Rhodopsin 7-helix transmembrane proteins"/>
    <property type="match status" value="1"/>
</dbReference>
<dbReference type="SUPFAM" id="SSF56436">
    <property type="entry name" value="C-type lectin-like"/>
    <property type="match status" value="3"/>
</dbReference>
<keyword evidence="15" id="KW-1185">Reference proteome</keyword>
<feature type="domain" description="CUB" evidence="12">
    <location>
        <begin position="1166"/>
        <end position="1283"/>
    </location>
</feature>
<dbReference type="SMART" id="SM00034">
    <property type="entry name" value="CLECT"/>
    <property type="match status" value="1"/>
</dbReference>
<evidence type="ECO:0000256" key="7">
    <source>
        <dbReference type="ARBA" id="ARBA00023157"/>
    </source>
</evidence>
<dbReference type="PROSITE" id="PS01209">
    <property type="entry name" value="LDLRA_1"/>
    <property type="match status" value="2"/>
</dbReference>
<dbReference type="Pfam" id="PF00059">
    <property type="entry name" value="Lectin_C"/>
    <property type="match status" value="1"/>
</dbReference>
<keyword evidence="7 9" id="KW-1015">Disulfide bond</keyword>
<feature type="disulfide bond" evidence="9">
    <location>
        <begin position="1618"/>
        <end position="1633"/>
    </location>
</feature>
<evidence type="ECO:0000313" key="15">
    <source>
        <dbReference type="Proteomes" id="UP000694865"/>
    </source>
</evidence>
<dbReference type="Gene3D" id="2.60.120.290">
    <property type="entry name" value="Spermadhesin, CUB domain"/>
    <property type="match status" value="7"/>
</dbReference>
<feature type="domain" description="CUB" evidence="12">
    <location>
        <begin position="1021"/>
        <end position="1154"/>
    </location>
</feature>
<keyword evidence="6 11" id="KW-0472">Membrane</keyword>
<evidence type="ECO:0000256" key="1">
    <source>
        <dbReference type="ARBA" id="ARBA00004370"/>
    </source>
</evidence>
<evidence type="ECO:0000256" key="6">
    <source>
        <dbReference type="ARBA" id="ARBA00023136"/>
    </source>
</evidence>
<feature type="compositionally biased region" description="Polar residues" evidence="10">
    <location>
        <begin position="1"/>
        <end position="14"/>
    </location>
</feature>
<dbReference type="CDD" id="cd00041">
    <property type="entry name" value="CUB"/>
    <property type="match status" value="6"/>
</dbReference>
<name>A0ABM0MP25_SACKO</name>
<feature type="disulfide bond" evidence="8">
    <location>
        <begin position="71"/>
        <end position="98"/>
    </location>
</feature>
<dbReference type="Gene3D" id="3.10.100.10">
    <property type="entry name" value="Mannose-Binding Protein A, subunit A"/>
    <property type="match status" value="3"/>
</dbReference>
<feature type="compositionally biased region" description="Acidic residues" evidence="10">
    <location>
        <begin position="1132"/>
        <end position="1141"/>
    </location>
</feature>
<evidence type="ECO:0000259" key="14">
    <source>
        <dbReference type="PROSITE" id="PS50262"/>
    </source>
</evidence>
<feature type="transmembrane region" description="Helical" evidence="11">
    <location>
        <begin position="2083"/>
        <end position="2102"/>
    </location>
</feature>
<sequence>MDSSGAGQLSQTQKAPALMTGDGHRRERHATVTPSTFSLSTASFNLDVITSSGEDLCRSGNIEEDIDPFGCYGNYTSSSGVIKFPLSDEDDYPNNMNCIWVISVSQGSRIRLTFPRFDIEGVNKCMPNDENNCRYDELNIYDVISDTEQNKLLHWCGNEPPHKDIISDGNMIIINFLSDDSVRKAGFHLSYDEISIDAKCPDSFGHLLQPSYREELCFHDHALYIDTSLRMPCSGTVTGWETFTTNLNLGSQLSVGIYRMTSDPWIFTEIGMNDIAVTLLMHNAQQVVPIERRKQIEFQKNDFIGFEIKGQSSIAHTYHHQCMTDNFLYRIDGDYANNASFDLRSAHVTTSNAVFAIRATFTESCDLDSFSGCGGLRNLQDPSCGRYFESINYPEHYIGDVTCSWDIAVSQGAYVMLNFVTFDLQPPDNDELCLDYVSVFTVHEESLTELVRYCGFGAKTLMAPSDRIHVNFVSDSSGHYPGFRAVIEECGCGCDLTVSVSGQYLQSPSTALAVINDPMMCTWHLRLSRADIDLYVVLLHLTKVKLDNTDSCHNFILVEDVSGGEKKTLTKICDISDVTQLGYQSSGPEMFISFKIVSGGFLENHFQAVHQEVAKVMQSCSDIFVDSENMTAVLKVPQNSGQYANYMNCTWEIELNVTGELSFYFEEFSLEPDSVHTQNCVHDYIDIVVEGQGVGRYCGDSLRKELLIIESSKATIHMYTDATVVDVGFTLYVVENYHHPATDPCLAEHECSHICVKDNYGYHCACPNGYFISGTNKHVCESICLRMSTSFAYPNLTNMNKACVFILEVRKNWHDAKDECSHRGSDLFDPRTVNDIGDWIANQTDINEFWIGDTTNDVTICSILSFSGEPLLSIKSCEENYASLCYLRYQRSSCEGRRTLTAPFGIIESSIYFTNTSCSWLIQGLEGSQLRLLFTKLKLRCVSSTVCVDHVTVYDGNTDSNMIGQYCGMLDYELEVVSTSSNLYIVFVPGMFDEDLQHGDYGFQALYQLTDDSVGVSTSGCGGPGYVTGMRGTITSGEYLSYSRCQWTILGEVGKFISLKFRNFHLAKTEGKCIDTVSIYSGYHSDYREMAGEFCTEQALTIIISEPVVVIRLKSVRAPVNKDENNNHGPNNDEDEEEEEDLGPYRFDLDYEIVDCPGCDHVLTECTDVISCESEQCGMIAFTNYIEQLPTSWYLIGPRGNYVKITIPAEQFQVEPRDNGVGCQTDMLEFLDGDSTGEVIGQFCNIDPPPDIILSSKNKMFIRFFTEWEEFDKTMFLLQFEFLEYQSSGNQGGGEIRIGDCPDNDWSYYNDKCYVFIQEDKPLTWNQAEHRCDQRNKGSHLISIGDRKEMIFIHTMLTTKWLSELPQIYIGLTDREREGTYRWSDGSPLSYADWGLNEYGTQQPSGGSYENCAMIDLSNYYSTSHWQDVPCASDKLSQYICKTEANIQEDYDVTHETTTLSLVNKECEEYWYLFGELCYRLYMSPDTVSLKNSRTICEENGGGIAIMTTQQLKDFTVFNIEYVWTSEKLRPRFIVIETMPEDINTDEDNCQSCSGGNVICIMMDEKHNWERIPCTNDGLGEGVGVICEKATRDHVYVDCGEEYHQCNNGECILPMMSCDGHMDCRDQSDEMNCAYPLCGADQFTCQNGECLNQTKVCDLYQDCIDGSDEDDAVCTITDCQGFRCYDDQCIPSFAVCDGMIDCQGTVGEDEDQGCEISLCNNITDLRCANQHCTDRKHLCINDYNDIKSRDYQVGCRDVTHLRYCDAFSCPLNTLKCPNSYCIPLRLRCNGVADCPRGEDELDCDSFTCPGAYKCFDVDYCVPLLQRCDGIQQCKYGDDEQFCDITCPDECECQGFVVICHISYGSTIPHNIPDNVRKLAIGDMMSRRKSGVKTVANVTYITLRHGDFMNYHFLGELDMSHTGIEYIPAGIFSNLSNLYHLDVSHNNIEIIYSYTFTGLHQLKSLRLRGNPLKVIEDVAFVGLDNLPILDLGSLQLQTLTNNVFIGLDALRILNISDNNIVVGEESNFFYLLDNMNTLYSDKYSFCCLANRKQANTPLLECTPPPDEFSSCRDLMANSVLRSCMWILGFSALIGNLFVIIWRLKSKEANQVHAFLILNLGFADFLMGVYMIIIASVDMYYRGIYIVYDEMWRHSALCQTAGFLSTVSSEVSVFTLTVITADRFFSLVFPLRIRRLTAKRAKIICTIGWVIIITAAFIPITPIPYFNGEFYARAGVCLSLQLTHKKPPGWQYSVTIFQIINLVSFIFIFIAYIIIFNVIKQSTRAEFIFPVRCLHGRLCSYCH</sequence>
<feature type="transmembrane region" description="Helical" evidence="11">
    <location>
        <begin position="2114"/>
        <end position="2139"/>
    </location>
</feature>
<feature type="domain" description="C-type lectin" evidence="13">
    <location>
        <begin position="1309"/>
        <end position="1431"/>
    </location>
</feature>
<dbReference type="Gene3D" id="3.80.10.10">
    <property type="entry name" value="Ribonuclease Inhibitor"/>
    <property type="match status" value="1"/>
</dbReference>
<feature type="domain" description="G-protein coupled receptors family 1 profile" evidence="14">
    <location>
        <begin position="2093"/>
        <end position="2301"/>
    </location>
</feature>
<feature type="domain" description="CUB" evidence="12">
    <location>
        <begin position="373"/>
        <end position="490"/>
    </location>
</feature>
<dbReference type="InterPro" id="IPR032675">
    <property type="entry name" value="LRR_dom_sf"/>
</dbReference>
<dbReference type="PROSITE" id="PS00237">
    <property type="entry name" value="G_PROTEIN_RECEP_F1_1"/>
    <property type="match status" value="1"/>
</dbReference>
<comment type="caution">
    <text evidence="9">Lacks conserved residue(s) required for the propagation of feature annotation.</text>
</comment>
<feature type="disulfide bond" evidence="9">
    <location>
        <begin position="1788"/>
        <end position="1803"/>
    </location>
</feature>
<feature type="disulfide bond" evidence="9">
    <location>
        <begin position="1638"/>
        <end position="1650"/>
    </location>
</feature>
<evidence type="ECO:0000256" key="8">
    <source>
        <dbReference type="PROSITE-ProRule" id="PRU00059"/>
    </source>
</evidence>
<feature type="region of interest" description="Disordered" evidence="10">
    <location>
        <begin position="1121"/>
        <end position="1141"/>
    </location>
</feature>
<organism evidence="15 16">
    <name type="scientific">Saccoglossus kowalevskii</name>
    <name type="common">Acorn worm</name>
    <dbReference type="NCBI Taxonomy" id="10224"/>
    <lineage>
        <taxon>Eukaryota</taxon>
        <taxon>Metazoa</taxon>
        <taxon>Hemichordata</taxon>
        <taxon>Enteropneusta</taxon>
        <taxon>Harrimaniidae</taxon>
        <taxon>Saccoglossus</taxon>
    </lineage>
</organism>
<feature type="domain" description="CUB" evidence="12">
    <location>
        <begin position="894"/>
        <end position="1010"/>
    </location>
</feature>
<dbReference type="PROSITE" id="PS50041">
    <property type="entry name" value="C_TYPE_LECTIN_2"/>
    <property type="match status" value="1"/>
</dbReference>
<evidence type="ECO:0000256" key="2">
    <source>
        <dbReference type="ARBA" id="ARBA00022614"/>
    </source>
</evidence>
<dbReference type="InterPro" id="IPR001611">
    <property type="entry name" value="Leu-rich_rpt"/>
</dbReference>
<feature type="disulfide bond" evidence="9">
    <location>
        <begin position="1769"/>
        <end position="1781"/>
    </location>
</feature>
<dbReference type="CDD" id="cd00037">
    <property type="entry name" value="CLECT"/>
    <property type="match status" value="2"/>
</dbReference>
<feature type="disulfide bond" evidence="9">
    <location>
        <begin position="1599"/>
        <end position="1611"/>
    </location>
</feature>
<dbReference type="CDD" id="cd00112">
    <property type="entry name" value="LDLa"/>
    <property type="match status" value="4"/>
</dbReference>
<accession>A0ABM0MP25</accession>
<evidence type="ECO:0000256" key="5">
    <source>
        <dbReference type="ARBA" id="ARBA00022989"/>
    </source>
</evidence>
<dbReference type="InterPro" id="IPR002172">
    <property type="entry name" value="LDrepeatLR_classA_rpt"/>
</dbReference>
<keyword evidence="5 11" id="KW-1133">Transmembrane helix</keyword>
<feature type="transmembrane region" description="Helical" evidence="11">
    <location>
        <begin position="2201"/>
        <end position="2224"/>
    </location>
</feature>